<reference evidence="10 11" key="1">
    <citation type="journal article" date="2021" name="ISME Commun">
        <title>Automated analysis of genomic sequences facilitates high-throughput and comprehensive description of bacteria.</title>
        <authorList>
            <person name="Hitch T.C.A."/>
        </authorList>
    </citation>
    <scope>NUCLEOTIDE SEQUENCE [LARGE SCALE GENOMIC DNA]</scope>
    <source>
        <strain evidence="10 11">Sanger_31</strain>
    </source>
</reference>
<keyword evidence="5" id="KW-0788">Thiol protease</keyword>
<evidence type="ECO:0000313" key="11">
    <source>
        <dbReference type="Proteomes" id="UP001208131"/>
    </source>
</evidence>
<feature type="coiled-coil region" evidence="6">
    <location>
        <begin position="39"/>
        <end position="101"/>
    </location>
</feature>
<feature type="chain" id="PRO_5041898296" evidence="8">
    <location>
        <begin position="26"/>
        <end position="464"/>
    </location>
</feature>
<dbReference type="InterPro" id="IPR038765">
    <property type="entry name" value="Papain-like_cys_pep_sf"/>
</dbReference>
<dbReference type="Proteomes" id="UP001208131">
    <property type="component" value="Unassembled WGS sequence"/>
</dbReference>
<comment type="caution">
    <text evidence="10">The sequence shown here is derived from an EMBL/GenBank/DDBJ whole genome shotgun (WGS) entry which is preliminary data.</text>
</comment>
<evidence type="ECO:0000313" key="10">
    <source>
        <dbReference type="EMBL" id="MCU6706189.1"/>
    </source>
</evidence>
<evidence type="ECO:0000256" key="4">
    <source>
        <dbReference type="ARBA" id="ARBA00022801"/>
    </source>
</evidence>
<keyword evidence="11" id="KW-1185">Reference proteome</keyword>
<dbReference type="RefSeq" id="WP_267301354.1">
    <property type="nucleotide sequence ID" value="NZ_JAOQJZ010000009.1"/>
</dbReference>
<dbReference type="GO" id="GO:0008234">
    <property type="term" value="F:cysteine-type peptidase activity"/>
    <property type="evidence" value="ECO:0007669"/>
    <property type="project" value="UniProtKB-KW"/>
</dbReference>
<comment type="similarity">
    <text evidence="1">Belongs to the peptidase C40 family.</text>
</comment>
<dbReference type="Pfam" id="PF00877">
    <property type="entry name" value="NLPC_P60"/>
    <property type="match status" value="1"/>
</dbReference>
<dbReference type="AlphaFoldDB" id="A0AAE3IHQ1"/>
<name>A0AAE3IHQ1_9FIRM</name>
<evidence type="ECO:0000256" key="5">
    <source>
        <dbReference type="ARBA" id="ARBA00022807"/>
    </source>
</evidence>
<sequence length="464" mass="51193">MKKIYPMKRIAAGCMALCIAFAAFGFSDGSVSDIALADNDTYSSQLEELKKQQQELDKQIADADKKLADEQDNLEAIKKKYKSIQKKIANSEKYSSELEDQMAELDGKQLDTQHSLDLQETAINEGKDDFMERIRAMYVAGGADSYTNVLINSSDFYDILMRIELVTRVAKHDNDELNELLDQYKKLEKTKAELDEQIKQLKAKAEEYAKEQKTLAGEQAELLKMEQESGKLIEQIKNDKSDLENKSQQVDNKYAEVSSKANTTTTTTTTKKKTTTTKKSGNSGEKTTTTKKPAQTEKPDETTAQTTTTPQETAKPKPETSKKTTTTTTAAPAPKPDYSSSSKIDTVVSYAKSMVGGAYVWGGSQFGATDCSGLVMLSFAQVGINLPHYAASQALYGTTVSYNNMKKGDVIFFGGASISSIYHVAIYIGDGKMVHAQNTATGIVISNVEYFSRYNNITIIKRLI</sequence>
<evidence type="ECO:0000259" key="9">
    <source>
        <dbReference type="PROSITE" id="PS51935"/>
    </source>
</evidence>
<feature type="compositionally biased region" description="Low complexity" evidence="7">
    <location>
        <begin position="277"/>
        <end position="292"/>
    </location>
</feature>
<keyword evidence="4" id="KW-0378">Hydrolase</keyword>
<dbReference type="Gene3D" id="6.10.250.3150">
    <property type="match status" value="1"/>
</dbReference>
<feature type="region of interest" description="Disordered" evidence="7">
    <location>
        <begin position="238"/>
        <end position="342"/>
    </location>
</feature>
<dbReference type="InterPro" id="IPR057309">
    <property type="entry name" value="PcsB_CC"/>
</dbReference>
<evidence type="ECO:0000256" key="7">
    <source>
        <dbReference type="SAM" id="MobiDB-lite"/>
    </source>
</evidence>
<protein>
    <submittedName>
        <fullName evidence="10">NlpC/P60 family protein</fullName>
    </submittedName>
</protein>
<feature type="compositionally biased region" description="Low complexity" evidence="7">
    <location>
        <begin position="323"/>
        <end position="332"/>
    </location>
</feature>
<dbReference type="GO" id="GO:0006508">
    <property type="term" value="P:proteolysis"/>
    <property type="evidence" value="ECO:0007669"/>
    <property type="project" value="UniProtKB-KW"/>
</dbReference>
<feature type="domain" description="NlpC/P60" evidence="9">
    <location>
        <begin position="341"/>
        <end position="464"/>
    </location>
</feature>
<feature type="signal peptide" evidence="8">
    <location>
        <begin position="1"/>
        <end position="25"/>
    </location>
</feature>
<dbReference type="PANTHER" id="PTHR47053">
    <property type="entry name" value="MUREIN DD-ENDOPEPTIDASE MEPH-RELATED"/>
    <property type="match status" value="1"/>
</dbReference>
<feature type="compositionally biased region" description="Low complexity" evidence="7">
    <location>
        <begin position="302"/>
        <end position="313"/>
    </location>
</feature>
<dbReference type="Gene3D" id="3.90.1720.10">
    <property type="entry name" value="endopeptidase domain like (from Nostoc punctiforme)"/>
    <property type="match status" value="1"/>
</dbReference>
<organism evidence="10 11">
    <name type="scientific">Hominimerdicola aceti</name>
    <dbReference type="NCBI Taxonomy" id="2981726"/>
    <lineage>
        <taxon>Bacteria</taxon>
        <taxon>Bacillati</taxon>
        <taxon>Bacillota</taxon>
        <taxon>Clostridia</taxon>
        <taxon>Eubacteriales</taxon>
        <taxon>Oscillospiraceae</taxon>
        <taxon>Hominimerdicola</taxon>
    </lineage>
</organism>
<accession>A0AAE3IHQ1</accession>
<keyword evidence="3 8" id="KW-0732">Signal</keyword>
<proteinExistence type="inferred from homology"/>
<evidence type="ECO:0000256" key="2">
    <source>
        <dbReference type="ARBA" id="ARBA00022670"/>
    </source>
</evidence>
<dbReference type="InterPro" id="IPR000064">
    <property type="entry name" value="NLP_P60_dom"/>
</dbReference>
<dbReference type="Pfam" id="PF24568">
    <property type="entry name" value="CC_PcsB"/>
    <property type="match status" value="1"/>
</dbReference>
<evidence type="ECO:0000256" key="8">
    <source>
        <dbReference type="SAM" id="SignalP"/>
    </source>
</evidence>
<evidence type="ECO:0000256" key="1">
    <source>
        <dbReference type="ARBA" id="ARBA00007074"/>
    </source>
</evidence>
<evidence type="ECO:0000256" key="3">
    <source>
        <dbReference type="ARBA" id="ARBA00022729"/>
    </source>
</evidence>
<dbReference type="PROSITE" id="PS51935">
    <property type="entry name" value="NLPC_P60"/>
    <property type="match status" value="1"/>
</dbReference>
<dbReference type="EMBL" id="JAOQJZ010000009">
    <property type="protein sequence ID" value="MCU6706189.1"/>
    <property type="molecule type" value="Genomic_DNA"/>
</dbReference>
<gene>
    <name evidence="10" type="ORF">OCV57_09670</name>
</gene>
<dbReference type="PANTHER" id="PTHR47053:SF1">
    <property type="entry name" value="MUREIN DD-ENDOPEPTIDASE MEPH-RELATED"/>
    <property type="match status" value="1"/>
</dbReference>
<keyword evidence="6" id="KW-0175">Coiled coil</keyword>
<dbReference type="InterPro" id="IPR051202">
    <property type="entry name" value="Peptidase_C40"/>
</dbReference>
<keyword evidence="2" id="KW-0645">Protease</keyword>
<evidence type="ECO:0000256" key="6">
    <source>
        <dbReference type="SAM" id="Coils"/>
    </source>
</evidence>
<dbReference type="SUPFAM" id="SSF54001">
    <property type="entry name" value="Cysteine proteinases"/>
    <property type="match status" value="1"/>
</dbReference>